<evidence type="ECO:0000313" key="2">
    <source>
        <dbReference type="Proteomes" id="UP000004913"/>
    </source>
</evidence>
<dbReference type="Proteomes" id="UP000004913">
    <property type="component" value="Unassembled WGS sequence"/>
</dbReference>
<evidence type="ECO:0000313" key="1">
    <source>
        <dbReference type="EMBL" id="EGJ99815.1"/>
    </source>
</evidence>
<dbReference type="PROSITE" id="PS51257">
    <property type="entry name" value="PROKAR_LIPOPROTEIN"/>
    <property type="match status" value="1"/>
</dbReference>
<comment type="caution">
    <text evidence="1">The sequence shown here is derived from an EMBL/GenBank/DDBJ whole genome shotgun (WGS) entry which is preliminary data.</text>
</comment>
<dbReference type="HOGENOM" id="CLU_1493969_0_0_10"/>
<name>F5IT22_9BACT</name>
<sequence length="180" mass="20624">MRDTNFLFLMAVFITSTFSSCSFSDPEIALRLKNRKQTIDNNIANGICVSHSVAVLNQNQDINCYYQLYQDKTKGLMKVSETYTRNNATSDTTFVYYFDEDEYTFAFQVKVAIGSDSLFNSVTAFYNKDMEMVMKEYATIDNCDIPLIGKDSLFIDLTTYSIPPDVSTFTQHKKIILQND</sequence>
<protein>
    <submittedName>
        <fullName evidence="1">Uncharacterized protein</fullName>
    </submittedName>
</protein>
<dbReference type="EMBL" id="ADLV01000005">
    <property type="protein sequence ID" value="EGJ99815.1"/>
    <property type="molecule type" value="Genomic_DNA"/>
</dbReference>
<dbReference type="RefSeq" id="WP_006797741.1">
    <property type="nucleotide sequence ID" value="NZ_GL891979.1"/>
</dbReference>
<accession>F5IT22</accession>
<reference evidence="1 2" key="1">
    <citation type="submission" date="2011-04" db="EMBL/GenBank/DDBJ databases">
        <title>The Genome Sequence of Dysgonomonas gadei ATCC BAA-286.</title>
        <authorList>
            <consortium name="The Broad Institute Genome Sequencing Platform"/>
            <person name="Earl A."/>
            <person name="Ward D."/>
            <person name="Feldgarden M."/>
            <person name="Gevers D."/>
            <person name="Pudlo N."/>
            <person name="Martens E."/>
            <person name="Allen-Vercoe E."/>
            <person name="Young S.K."/>
            <person name="Zeng Q."/>
            <person name="Gargeya S."/>
            <person name="Fitzgerald M."/>
            <person name="Haas B."/>
            <person name="Abouelleil A."/>
            <person name="Alvarado L."/>
            <person name="Arachchi H.M."/>
            <person name="Berlin A."/>
            <person name="Brown A."/>
            <person name="Chapman S.B."/>
            <person name="Chen Z."/>
            <person name="Dunbar C."/>
            <person name="Freedman E."/>
            <person name="Gearin G."/>
            <person name="Gellesch M."/>
            <person name="Goldberg J."/>
            <person name="Griggs A."/>
            <person name="Gujja S."/>
            <person name="Heiman D."/>
            <person name="Howarth C."/>
            <person name="Larson L."/>
            <person name="Lui A."/>
            <person name="MacDonald P.J.P."/>
            <person name="Mehta T."/>
            <person name="Montmayeur A."/>
            <person name="Murphy C."/>
            <person name="Neiman D."/>
            <person name="Pearson M."/>
            <person name="Priest M."/>
            <person name="Roberts A."/>
            <person name="Saif S."/>
            <person name="Shea T."/>
            <person name="Shenoy N."/>
            <person name="Sisk P."/>
            <person name="Stolte C."/>
            <person name="Sykes S."/>
            <person name="Yandava C."/>
            <person name="Wortman J."/>
            <person name="Nusbaum C."/>
            <person name="Birren B."/>
        </authorList>
    </citation>
    <scope>NUCLEOTIDE SEQUENCE [LARGE SCALE GENOMIC DNA]</scope>
    <source>
        <strain evidence="1 2">ATCC BAA-286</strain>
    </source>
</reference>
<dbReference type="AlphaFoldDB" id="F5IT22"/>
<gene>
    <name evidence="1" type="ORF">HMPREF9455_00239</name>
</gene>
<organism evidence="1 2">
    <name type="scientific">Dysgonomonas gadei ATCC BAA-286</name>
    <dbReference type="NCBI Taxonomy" id="742766"/>
    <lineage>
        <taxon>Bacteria</taxon>
        <taxon>Pseudomonadati</taxon>
        <taxon>Bacteroidota</taxon>
        <taxon>Bacteroidia</taxon>
        <taxon>Bacteroidales</taxon>
        <taxon>Dysgonomonadaceae</taxon>
        <taxon>Dysgonomonas</taxon>
    </lineage>
</organism>
<proteinExistence type="predicted"/>
<keyword evidence="2" id="KW-1185">Reference proteome</keyword>
<dbReference type="OrthoDB" id="9953769at2"/>